<evidence type="ECO:0000256" key="3">
    <source>
        <dbReference type="ARBA" id="ARBA00022801"/>
    </source>
</evidence>
<keyword evidence="2" id="KW-0732">Signal</keyword>
<dbReference type="Pfam" id="PF00328">
    <property type="entry name" value="His_Phos_2"/>
    <property type="match status" value="1"/>
</dbReference>
<dbReference type="GO" id="GO:0052745">
    <property type="term" value="F:inositol phosphate phosphatase activity"/>
    <property type="evidence" value="ECO:0007669"/>
    <property type="project" value="TreeGrafter"/>
</dbReference>
<keyword evidence="4" id="KW-0472">Membrane</keyword>
<evidence type="ECO:0000256" key="1">
    <source>
        <dbReference type="ARBA" id="ARBA00004370"/>
    </source>
</evidence>
<keyword evidence="3" id="KW-0378">Hydrolase</keyword>
<evidence type="ECO:0000313" key="6">
    <source>
        <dbReference type="Proteomes" id="UP000693981"/>
    </source>
</evidence>
<dbReference type="GO" id="GO:0016020">
    <property type="term" value="C:membrane"/>
    <property type="evidence" value="ECO:0007669"/>
    <property type="project" value="UniProtKB-SubCell"/>
</dbReference>
<dbReference type="PANTHER" id="PTHR20963">
    <property type="entry name" value="MULTIPLE INOSITOL POLYPHOSPHATE PHOSPHATASE-RELATED"/>
    <property type="match status" value="1"/>
</dbReference>
<dbReference type="Proteomes" id="UP000693981">
    <property type="component" value="Unassembled WGS sequence"/>
</dbReference>
<proteinExistence type="predicted"/>
<dbReference type="PANTHER" id="PTHR20963:SF8">
    <property type="entry name" value="MULTIPLE INOSITOL POLYPHOSPHATE PHOSPHATASE 1"/>
    <property type="match status" value="1"/>
</dbReference>
<gene>
    <name evidence="5" type="primary">MINPP1_2</name>
    <name evidence="5" type="ORF">PHYBOEH_004531</name>
</gene>
<name>A0A8T1X442_9STRA</name>
<dbReference type="OrthoDB" id="6509975at2759"/>
<keyword evidence="6" id="KW-1185">Reference proteome</keyword>
<protein>
    <submittedName>
        <fullName evidence="5">PHOsphatase</fullName>
    </submittedName>
</protein>
<organism evidence="5 6">
    <name type="scientific">Phytophthora boehmeriae</name>
    <dbReference type="NCBI Taxonomy" id="109152"/>
    <lineage>
        <taxon>Eukaryota</taxon>
        <taxon>Sar</taxon>
        <taxon>Stramenopiles</taxon>
        <taxon>Oomycota</taxon>
        <taxon>Peronosporomycetes</taxon>
        <taxon>Peronosporales</taxon>
        <taxon>Peronosporaceae</taxon>
        <taxon>Phytophthora</taxon>
    </lineage>
</organism>
<comment type="caution">
    <text evidence="5">The sequence shown here is derived from an EMBL/GenBank/DDBJ whole genome shotgun (WGS) entry which is preliminary data.</text>
</comment>
<accession>A0A8T1X442</accession>
<reference evidence="5" key="1">
    <citation type="submission" date="2021-02" db="EMBL/GenBank/DDBJ databases">
        <authorList>
            <person name="Palmer J.M."/>
        </authorList>
    </citation>
    <scope>NUCLEOTIDE SEQUENCE</scope>
    <source>
        <strain evidence="5">SCRP23</strain>
    </source>
</reference>
<dbReference type="InterPro" id="IPR000560">
    <property type="entry name" value="His_Pase_clade-2"/>
</dbReference>
<dbReference type="CDD" id="cd07061">
    <property type="entry name" value="HP_HAP_like"/>
    <property type="match status" value="1"/>
</dbReference>
<sequence length="222" mass="25737">MHEYEESAIMTKIAQSLKRSLGLESKPIKFSAEDLMTVQSACAFDIALYNQKHTWCSLMSKEFIRSLEYLDDLQQFYWIGGGYKINYEMAATLLREIFDIMRGREAQNNTLAGIFYFAHAETTLPLMTLMGYGDRSFLAANATQADIASRGFRTSVLSPFAANIETRLFRRKTNRGELYVQILVNEKEAKIPGCDRLFCKLSQLEKQWRYYLTSYDFHRDCE</sequence>
<evidence type="ECO:0000256" key="2">
    <source>
        <dbReference type="ARBA" id="ARBA00022729"/>
    </source>
</evidence>
<dbReference type="AlphaFoldDB" id="A0A8T1X442"/>
<dbReference type="EMBL" id="JAGDFL010000024">
    <property type="protein sequence ID" value="KAG7400725.1"/>
    <property type="molecule type" value="Genomic_DNA"/>
</dbReference>
<evidence type="ECO:0000313" key="5">
    <source>
        <dbReference type="EMBL" id="KAG7400725.1"/>
    </source>
</evidence>
<dbReference type="GO" id="GO:0003993">
    <property type="term" value="F:acid phosphatase activity"/>
    <property type="evidence" value="ECO:0007669"/>
    <property type="project" value="TreeGrafter"/>
</dbReference>
<comment type="subcellular location">
    <subcellularLocation>
        <location evidence="1">Membrane</location>
    </subcellularLocation>
</comment>
<evidence type="ECO:0000256" key="4">
    <source>
        <dbReference type="ARBA" id="ARBA00023136"/>
    </source>
</evidence>